<organism evidence="7">
    <name type="scientific">marine sediment metagenome</name>
    <dbReference type="NCBI Taxonomy" id="412755"/>
    <lineage>
        <taxon>unclassified sequences</taxon>
        <taxon>metagenomes</taxon>
        <taxon>ecological metagenomes</taxon>
    </lineage>
</organism>
<name>X1ILV7_9ZZZZ</name>
<feature type="transmembrane region" description="Helical" evidence="6">
    <location>
        <begin position="232"/>
        <end position="250"/>
    </location>
</feature>
<evidence type="ECO:0000256" key="3">
    <source>
        <dbReference type="ARBA" id="ARBA00022692"/>
    </source>
</evidence>
<feature type="non-terminal residue" evidence="7">
    <location>
        <position position="258"/>
    </location>
</feature>
<keyword evidence="4 6" id="KW-1133">Transmembrane helix</keyword>
<dbReference type="InterPro" id="IPR050833">
    <property type="entry name" value="Poly_Biosynth_Transport"/>
</dbReference>
<evidence type="ECO:0000256" key="2">
    <source>
        <dbReference type="ARBA" id="ARBA00022475"/>
    </source>
</evidence>
<accession>X1ILV7</accession>
<keyword evidence="2" id="KW-1003">Cell membrane</keyword>
<gene>
    <name evidence="7" type="ORF">S03H2_28681</name>
</gene>
<evidence type="ECO:0000256" key="6">
    <source>
        <dbReference type="SAM" id="Phobius"/>
    </source>
</evidence>
<sequence length="258" mass="28568">MQQPLTHSIESKQIKIAWEGGILFLGKLIGGVLKWLSQVIIARLVGPAMLGLYMIGLALLQILTRIADLGLQSGTLRYVSLYRGVNEQEKVKGTIISALGLSLIGGIILGFLFFLLSPFLANSIFHKAQLTPVLKIFAFALPFFTIMMVAISITQSFQVMKYSVWGQQFFHPIINIFLIVILVKVGLKVAGPVWAFAGASLLTILLLLIFIHRLFPDIFRADVKSIFQVKELTFFSFPLAFAGFFSFPLGTTVDTHFG</sequence>
<reference evidence="7" key="1">
    <citation type="journal article" date="2014" name="Front. Microbiol.">
        <title>High frequency of phylogenetically diverse reductive dehalogenase-homologous genes in deep subseafloor sedimentary metagenomes.</title>
        <authorList>
            <person name="Kawai M."/>
            <person name="Futagami T."/>
            <person name="Toyoda A."/>
            <person name="Takaki Y."/>
            <person name="Nishi S."/>
            <person name="Hori S."/>
            <person name="Arai W."/>
            <person name="Tsubouchi T."/>
            <person name="Morono Y."/>
            <person name="Uchiyama I."/>
            <person name="Ito T."/>
            <person name="Fujiyama A."/>
            <person name="Inagaki F."/>
            <person name="Takami H."/>
        </authorList>
    </citation>
    <scope>NUCLEOTIDE SEQUENCE</scope>
    <source>
        <strain evidence="7">Expedition CK06-06</strain>
    </source>
</reference>
<keyword evidence="3 6" id="KW-0812">Transmembrane</keyword>
<dbReference type="PANTHER" id="PTHR30250:SF27">
    <property type="entry name" value="POLYSACCHARIDE BIOSYNTHESIS PROTEIN"/>
    <property type="match status" value="1"/>
</dbReference>
<evidence type="ECO:0000256" key="4">
    <source>
        <dbReference type="ARBA" id="ARBA00022989"/>
    </source>
</evidence>
<evidence type="ECO:0000313" key="7">
    <source>
        <dbReference type="EMBL" id="GAH58528.1"/>
    </source>
</evidence>
<feature type="transmembrane region" description="Helical" evidence="6">
    <location>
        <begin position="50"/>
        <end position="71"/>
    </location>
</feature>
<evidence type="ECO:0008006" key="8">
    <source>
        <dbReference type="Google" id="ProtNLM"/>
    </source>
</evidence>
<protein>
    <recommendedName>
        <fullName evidence="8">Polysaccharide biosynthesis protein C-terminal domain-containing protein</fullName>
    </recommendedName>
</protein>
<dbReference type="PANTHER" id="PTHR30250">
    <property type="entry name" value="PST FAMILY PREDICTED COLANIC ACID TRANSPORTER"/>
    <property type="match status" value="1"/>
</dbReference>
<comment type="caution">
    <text evidence="7">The sequence shown here is derived from an EMBL/GenBank/DDBJ whole genome shotgun (WGS) entry which is preliminary data.</text>
</comment>
<feature type="transmembrane region" description="Helical" evidence="6">
    <location>
        <begin position="21"/>
        <end position="44"/>
    </location>
</feature>
<dbReference type="GO" id="GO:0005886">
    <property type="term" value="C:plasma membrane"/>
    <property type="evidence" value="ECO:0007669"/>
    <property type="project" value="UniProtKB-SubCell"/>
</dbReference>
<feature type="transmembrane region" description="Helical" evidence="6">
    <location>
        <begin position="91"/>
        <end position="116"/>
    </location>
</feature>
<comment type="subcellular location">
    <subcellularLocation>
        <location evidence="1">Cell membrane</location>
        <topology evidence="1">Multi-pass membrane protein</topology>
    </subcellularLocation>
</comment>
<proteinExistence type="predicted"/>
<dbReference type="Pfam" id="PF01943">
    <property type="entry name" value="Polysacc_synt"/>
    <property type="match status" value="1"/>
</dbReference>
<keyword evidence="5 6" id="KW-0472">Membrane</keyword>
<feature type="transmembrane region" description="Helical" evidence="6">
    <location>
        <begin position="136"/>
        <end position="157"/>
    </location>
</feature>
<dbReference type="EMBL" id="BARU01017281">
    <property type="protein sequence ID" value="GAH58528.1"/>
    <property type="molecule type" value="Genomic_DNA"/>
</dbReference>
<dbReference type="InterPro" id="IPR002797">
    <property type="entry name" value="Polysacc_synth"/>
</dbReference>
<feature type="transmembrane region" description="Helical" evidence="6">
    <location>
        <begin position="193"/>
        <end position="211"/>
    </location>
</feature>
<dbReference type="AlphaFoldDB" id="X1ILV7"/>
<feature type="transmembrane region" description="Helical" evidence="6">
    <location>
        <begin position="169"/>
        <end position="187"/>
    </location>
</feature>
<evidence type="ECO:0000256" key="5">
    <source>
        <dbReference type="ARBA" id="ARBA00023136"/>
    </source>
</evidence>
<evidence type="ECO:0000256" key="1">
    <source>
        <dbReference type="ARBA" id="ARBA00004651"/>
    </source>
</evidence>